<name>A0A6J7AGD8_9ZZZZ</name>
<proteinExistence type="predicted"/>
<accession>A0A6J7AGD8</accession>
<sequence>MRIAFRLARHLERFNQIGGEVLEHDRADIEAIIGKNAPHSWDECEALLEEFVLADNGAHDLELVKLFNRRWRRYKALMGPAGSAMAAHHVMQPLGTSLLP</sequence>
<evidence type="ECO:0000313" key="1">
    <source>
        <dbReference type="EMBL" id="CAB4831867.1"/>
    </source>
</evidence>
<reference evidence="1" key="1">
    <citation type="submission" date="2020-05" db="EMBL/GenBank/DDBJ databases">
        <authorList>
            <person name="Chiriac C."/>
            <person name="Salcher M."/>
            <person name="Ghai R."/>
            <person name="Kavagutti S V."/>
        </authorList>
    </citation>
    <scope>NUCLEOTIDE SEQUENCE</scope>
</reference>
<protein>
    <submittedName>
        <fullName evidence="1">Unannotated protein</fullName>
    </submittedName>
</protein>
<organism evidence="1">
    <name type="scientific">freshwater metagenome</name>
    <dbReference type="NCBI Taxonomy" id="449393"/>
    <lineage>
        <taxon>unclassified sequences</taxon>
        <taxon>metagenomes</taxon>
        <taxon>ecological metagenomes</taxon>
    </lineage>
</organism>
<dbReference type="EMBL" id="CAFAAV010000200">
    <property type="protein sequence ID" value="CAB4831867.1"/>
    <property type="molecule type" value="Genomic_DNA"/>
</dbReference>
<gene>
    <name evidence="1" type="ORF">UFOPK3099_02171</name>
</gene>
<dbReference type="AlphaFoldDB" id="A0A6J7AGD8"/>